<evidence type="ECO:0000313" key="2">
    <source>
        <dbReference type="EnsemblPlants" id="TuG1812G0200000546.01.T01"/>
    </source>
</evidence>
<feature type="transmembrane region" description="Helical" evidence="1">
    <location>
        <begin position="60"/>
        <end position="84"/>
    </location>
</feature>
<keyword evidence="1" id="KW-0812">Transmembrane</keyword>
<dbReference type="EnsemblPlants" id="TuG1812G0200000546.01.T01">
    <property type="protein sequence ID" value="TuG1812G0200000546.01.T01"/>
    <property type="gene ID" value="TuG1812G0200000546.01"/>
</dbReference>
<accession>A0A8R7P9H5</accession>
<reference evidence="2" key="2">
    <citation type="submission" date="2018-03" db="EMBL/GenBank/DDBJ databases">
        <title>The Triticum urartu genome reveals the dynamic nature of wheat genome evolution.</title>
        <authorList>
            <person name="Ling H."/>
            <person name="Ma B."/>
            <person name="Shi X."/>
            <person name="Liu H."/>
            <person name="Dong L."/>
            <person name="Sun H."/>
            <person name="Cao Y."/>
            <person name="Gao Q."/>
            <person name="Zheng S."/>
            <person name="Li Y."/>
            <person name="Yu Y."/>
            <person name="Du H."/>
            <person name="Qi M."/>
            <person name="Li Y."/>
            <person name="Yu H."/>
            <person name="Cui Y."/>
            <person name="Wang N."/>
            <person name="Chen C."/>
            <person name="Wu H."/>
            <person name="Zhao Y."/>
            <person name="Zhang J."/>
            <person name="Li Y."/>
            <person name="Zhou W."/>
            <person name="Zhang B."/>
            <person name="Hu W."/>
            <person name="Eijk M."/>
            <person name="Tang J."/>
            <person name="Witsenboer H."/>
            <person name="Zhao S."/>
            <person name="Li Z."/>
            <person name="Zhang A."/>
            <person name="Wang D."/>
            <person name="Liang C."/>
        </authorList>
    </citation>
    <scope>NUCLEOTIDE SEQUENCE [LARGE SCALE GENOMIC DNA]</scope>
    <source>
        <strain evidence="2">cv. G1812</strain>
    </source>
</reference>
<evidence type="ECO:0000256" key="1">
    <source>
        <dbReference type="SAM" id="Phobius"/>
    </source>
</evidence>
<evidence type="ECO:0000313" key="3">
    <source>
        <dbReference type="Proteomes" id="UP000015106"/>
    </source>
</evidence>
<dbReference type="Proteomes" id="UP000015106">
    <property type="component" value="Chromosome 2"/>
</dbReference>
<dbReference type="Gramene" id="TuG1812G0200000546.01.T01">
    <property type="protein sequence ID" value="TuG1812G0200000546.01.T01"/>
    <property type="gene ID" value="TuG1812G0200000546.01"/>
</dbReference>
<reference evidence="3" key="1">
    <citation type="journal article" date="2013" name="Nature">
        <title>Draft genome of the wheat A-genome progenitor Triticum urartu.</title>
        <authorList>
            <person name="Ling H.Q."/>
            <person name="Zhao S."/>
            <person name="Liu D."/>
            <person name="Wang J."/>
            <person name="Sun H."/>
            <person name="Zhang C."/>
            <person name="Fan H."/>
            <person name="Li D."/>
            <person name="Dong L."/>
            <person name="Tao Y."/>
            <person name="Gao C."/>
            <person name="Wu H."/>
            <person name="Li Y."/>
            <person name="Cui Y."/>
            <person name="Guo X."/>
            <person name="Zheng S."/>
            <person name="Wang B."/>
            <person name="Yu K."/>
            <person name="Liang Q."/>
            <person name="Yang W."/>
            <person name="Lou X."/>
            <person name="Chen J."/>
            <person name="Feng M."/>
            <person name="Jian J."/>
            <person name="Zhang X."/>
            <person name="Luo G."/>
            <person name="Jiang Y."/>
            <person name="Liu J."/>
            <person name="Wang Z."/>
            <person name="Sha Y."/>
            <person name="Zhang B."/>
            <person name="Wu H."/>
            <person name="Tang D."/>
            <person name="Shen Q."/>
            <person name="Xue P."/>
            <person name="Zou S."/>
            <person name="Wang X."/>
            <person name="Liu X."/>
            <person name="Wang F."/>
            <person name="Yang Y."/>
            <person name="An X."/>
            <person name="Dong Z."/>
            <person name="Zhang K."/>
            <person name="Zhang X."/>
            <person name="Luo M.C."/>
            <person name="Dvorak J."/>
            <person name="Tong Y."/>
            <person name="Wang J."/>
            <person name="Yang H."/>
            <person name="Li Z."/>
            <person name="Wang D."/>
            <person name="Zhang A."/>
            <person name="Wang J."/>
        </authorList>
    </citation>
    <scope>NUCLEOTIDE SEQUENCE</scope>
    <source>
        <strain evidence="3">cv. G1812</strain>
    </source>
</reference>
<dbReference type="AlphaFoldDB" id="A0A8R7P9H5"/>
<proteinExistence type="predicted"/>
<sequence>MEGSLELNLSSNIMSKPGIGRKEGLRAVDMGTWRKEKKGHPFRNRGCDLFRIFPMPPMTIVLRCSFLFLSTCRFFFQNAQYLFLRQKKIFNHMLR</sequence>
<organism evidence="2 3">
    <name type="scientific">Triticum urartu</name>
    <name type="common">Red wild einkorn</name>
    <name type="synonym">Crithodium urartu</name>
    <dbReference type="NCBI Taxonomy" id="4572"/>
    <lineage>
        <taxon>Eukaryota</taxon>
        <taxon>Viridiplantae</taxon>
        <taxon>Streptophyta</taxon>
        <taxon>Embryophyta</taxon>
        <taxon>Tracheophyta</taxon>
        <taxon>Spermatophyta</taxon>
        <taxon>Magnoliopsida</taxon>
        <taxon>Liliopsida</taxon>
        <taxon>Poales</taxon>
        <taxon>Poaceae</taxon>
        <taxon>BOP clade</taxon>
        <taxon>Pooideae</taxon>
        <taxon>Triticodae</taxon>
        <taxon>Triticeae</taxon>
        <taxon>Triticinae</taxon>
        <taxon>Triticum</taxon>
    </lineage>
</organism>
<name>A0A8R7P9H5_TRIUA</name>
<keyword evidence="3" id="KW-1185">Reference proteome</keyword>
<keyword evidence="1" id="KW-1133">Transmembrane helix</keyword>
<keyword evidence="1" id="KW-0472">Membrane</keyword>
<protein>
    <submittedName>
        <fullName evidence="2">Uncharacterized protein</fullName>
    </submittedName>
</protein>
<reference evidence="2" key="3">
    <citation type="submission" date="2022-06" db="UniProtKB">
        <authorList>
            <consortium name="EnsemblPlants"/>
        </authorList>
    </citation>
    <scope>IDENTIFICATION</scope>
</reference>